<reference evidence="4 5" key="1">
    <citation type="journal article" date="2014" name="Genome Announc.">
        <title>Draft genome sequences of eight enterohepatic helicobacter species isolated from both laboratory and wild rodents.</title>
        <authorList>
            <person name="Sheh A."/>
            <person name="Shen Z."/>
            <person name="Fox J.G."/>
        </authorList>
    </citation>
    <scope>NUCLEOTIDE SEQUENCE [LARGE SCALE GENOMIC DNA]</scope>
    <source>
        <strain evidence="4 5">MIT-03-7007</strain>
    </source>
</reference>
<proteinExistence type="predicted"/>
<dbReference type="AlphaFoldDB" id="A0A4U8UDU4"/>
<dbReference type="SUPFAM" id="SSF103515">
    <property type="entry name" value="Autotransporter"/>
    <property type="match status" value="1"/>
</dbReference>
<evidence type="ECO:0000256" key="2">
    <source>
        <dbReference type="SAM" id="SignalP"/>
    </source>
</evidence>
<accession>A0A4U8UDU4</accession>
<dbReference type="PROSITE" id="PS51208">
    <property type="entry name" value="AUTOTRANSPORTER"/>
    <property type="match status" value="1"/>
</dbReference>
<sequence>MGISSISSKALISFGILGAISAYAVDITNSQDFTNNFRSNNGNWSVKADSKIKSEGVTIKGALTQLQQPINTITLTTDKKVTIEKDIEIGYYTDKDKKDKFYSLNISAKEGVENGGEINILRDSKITANTTLQNISVLSALASKLDIIGDVVAENNSIINLATLTNEDINIIHIFKKLNEEKVTLTTTKKPDSSIANFDEEAIRIANALSDTSTLKTGILNIRGNFTTKGSTIFGFYNDGFINVSGKATINSKSDFEIITNNNPLSDDKTLLFAKEGVDIVETNNTSILQQQSDKTWKPSNGAKLNVTYDRQVASYLSKPSLLDGIFVDAVEDLKNDNYIYELRVDEKKNNIFVKVNVNNSKINTASLKDPKTIDDFLKNQLTTLSVGEKKNLETAKKNLENAKQIYNQTNISNKAQIIKNIEEALKDIEGKIQATNTFNNTNTTTKDILNVLVKGADTSVAENVLVTLVNKKDNKLFSAALDAATLKDTTTSISQSGNTQEALSILNALSTSNINTNDVLSAITHENFFKDTRTQGQVATQTSNTSSQLGAINVANDMAIGDRIARFNNPYIETKRFAALSSDAAYNYYDEYKSSLWANAFGGLNIIGDNDGGFYGITAGIDRNINTNLLLGGYFTYANSTLKSITNKQQSNNYQLGLYTLIKFAQDWEVGGKAYTQLSPTNQYDYNSLGTDSADFTRRLFGFNGSIGKVFQISNAFFIKPFGGVNYYYSFTPNYAQSGTALAKKIRSLTNNALSLEAGLEARQYFGANSYFYITPKLEQYVVNNGDDYIARFAGSTSVFKISNDEKKKTYGQLTFGGNVYIKENLSLNIGGGIKQILAGKSNSTNETYLSINTGLKYKF</sequence>
<feature type="domain" description="Autotransporter" evidence="3">
    <location>
        <begin position="590"/>
        <end position="861"/>
    </location>
</feature>
<comment type="caution">
    <text evidence="4">The sequence shown here is derived from an EMBL/GenBank/DDBJ whole genome shotgun (WGS) entry which is preliminary data.</text>
</comment>
<gene>
    <name evidence="4" type="ORF">LS72_005885</name>
</gene>
<evidence type="ECO:0000256" key="1">
    <source>
        <dbReference type="SAM" id="Coils"/>
    </source>
</evidence>
<dbReference type="Pfam" id="PF03797">
    <property type="entry name" value="Autotransporter"/>
    <property type="match status" value="1"/>
</dbReference>
<evidence type="ECO:0000313" key="4">
    <source>
        <dbReference type="EMBL" id="TLE15765.1"/>
    </source>
</evidence>
<feature type="signal peptide" evidence="2">
    <location>
        <begin position="1"/>
        <end position="24"/>
    </location>
</feature>
<dbReference type="RefSeq" id="WP_084590123.1">
    <property type="nucleotide sequence ID" value="NZ_JRPC02000013.1"/>
</dbReference>
<dbReference type="EMBL" id="JRPC02000013">
    <property type="protein sequence ID" value="TLE15765.1"/>
    <property type="molecule type" value="Genomic_DNA"/>
</dbReference>
<dbReference type="InterPro" id="IPR005546">
    <property type="entry name" value="Autotransporte_beta"/>
</dbReference>
<name>A0A4U8UDU4_9HELI</name>
<feature type="coiled-coil region" evidence="1">
    <location>
        <begin position="390"/>
        <end position="432"/>
    </location>
</feature>
<evidence type="ECO:0000259" key="3">
    <source>
        <dbReference type="PROSITE" id="PS51208"/>
    </source>
</evidence>
<dbReference type="InterPro" id="IPR036709">
    <property type="entry name" value="Autotransporte_beta_dom_sf"/>
</dbReference>
<dbReference type="SMART" id="SM00869">
    <property type="entry name" value="Autotransporter"/>
    <property type="match status" value="1"/>
</dbReference>
<keyword evidence="2" id="KW-0732">Signal</keyword>
<protein>
    <submittedName>
        <fullName evidence="4">Autotransporter outer membrane beta-barrel domain-containing protein</fullName>
    </submittedName>
</protein>
<dbReference type="Gene3D" id="2.40.128.130">
    <property type="entry name" value="Autotransporter beta-domain"/>
    <property type="match status" value="1"/>
</dbReference>
<organism evidence="4 5">
    <name type="scientific">Helicobacter apodemus</name>
    <dbReference type="NCBI Taxonomy" id="135569"/>
    <lineage>
        <taxon>Bacteria</taxon>
        <taxon>Pseudomonadati</taxon>
        <taxon>Campylobacterota</taxon>
        <taxon>Epsilonproteobacteria</taxon>
        <taxon>Campylobacterales</taxon>
        <taxon>Helicobacteraceae</taxon>
        <taxon>Helicobacter</taxon>
    </lineage>
</organism>
<keyword evidence="5" id="KW-1185">Reference proteome</keyword>
<feature type="chain" id="PRO_5020320025" evidence="2">
    <location>
        <begin position="25"/>
        <end position="861"/>
    </location>
</feature>
<keyword evidence="1" id="KW-0175">Coiled coil</keyword>
<evidence type="ECO:0000313" key="5">
    <source>
        <dbReference type="Proteomes" id="UP000029920"/>
    </source>
</evidence>
<dbReference type="Proteomes" id="UP000029920">
    <property type="component" value="Unassembled WGS sequence"/>
</dbReference>